<keyword evidence="3" id="KW-1185">Reference proteome</keyword>
<dbReference type="EMBL" id="JAWJWF010000048">
    <property type="protein sequence ID" value="KAK6620259.1"/>
    <property type="molecule type" value="Genomic_DNA"/>
</dbReference>
<name>A0ABR1AIR4_POLSC</name>
<evidence type="ECO:0000313" key="2">
    <source>
        <dbReference type="EMBL" id="KAK6620259.1"/>
    </source>
</evidence>
<feature type="region of interest" description="Disordered" evidence="1">
    <location>
        <begin position="103"/>
        <end position="123"/>
    </location>
</feature>
<reference evidence="2 3" key="1">
    <citation type="submission" date="2023-09" db="EMBL/GenBank/DDBJ databases">
        <title>Genomes of two closely related lineages of the louse Polyplax serrata with different host specificities.</title>
        <authorList>
            <person name="Martinu J."/>
            <person name="Tarabai H."/>
            <person name="Stefka J."/>
            <person name="Hypsa V."/>
        </authorList>
    </citation>
    <scope>NUCLEOTIDE SEQUENCE [LARGE SCALE GENOMIC DNA]</scope>
    <source>
        <strain evidence="2">98ZLc_SE</strain>
    </source>
</reference>
<organism evidence="2 3">
    <name type="scientific">Polyplax serrata</name>
    <name type="common">Common mouse louse</name>
    <dbReference type="NCBI Taxonomy" id="468196"/>
    <lineage>
        <taxon>Eukaryota</taxon>
        <taxon>Metazoa</taxon>
        <taxon>Ecdysozoa</taxon>
        <taxon>Arthropoda</taxon>
        <taxon>Hexapoda</taxon>
        <taxon>Insecta</taxon>
        <taxon>Pterygota</taxon>
        <taxon>Neoptera</taxon>
        <taxon>Paraneoptera</taxon>
        <taxon>Psocodea</taxon>
        <taxon>Troctomorpha</taxon>
        <taxon>Phthiraptera</taxon>
        <taxon>Anoplura</taxon>
        <taxon>Polyplacidae</taxon>
        <taxon>Polyplax</taxon>
    </lineage>
</organism>
<gene>
    <name evidence="2" type="ORF">RUM44_006660</name>
</gene>
<evidence type="ECO:0000256" key="1">
    <source>
        <dbReference type="SAM" id="MobiDB-lite"/>
    </source>
</evidence>
<evidence type="ECO:0000313" key="3">
    <source>
        <dbReference type="Proteomes" id="UP001359485"/>
    </source>
</evidence>
<comment type="caution">
    <text evidence="2">The sequence shown here is derived from an EMBL/GenBank/DDBJ whole genome shotgun (WGS) entry which is preliminary data.</text>
</comment>
<sequence length="123" mass="13927">MFVTNRSENPYGIVVCVFLLGHGKEKKRGGIHFVELTWTNNKLNKCGLEHCAKCGLSVAMEYSSENNHKYENQQNRTRTTRPQKEALLSTIRGTMRETLYSYLTPPNGSDAVNNPPEYSSLSK</sequence>
<protein>
    <submittedName>
        <fullName evidence="2">Uncharacterized protein</fullName>
    </submittedName>
</protein>
<dbReference type="Proteomes" id="UP001359485">
    <property type="component" value="Unassembled WGS sequence"/>
</dbReference>
<feature type="compositionally biased region" description="Polar residues" evidence="1">
    <location>
        <begin position="104"/>
        <end position="123"/>
    </location>
</feature>
<proteinExistence type="predicted"/>
<accession>A0ABR1AIR4</accession>